<evidence type="ECO:0000313" key="1">
    <source>
        <dbReference type="EMBL" id="RHZ78113.1"/>
    </source>
</evidence>
<gene>
    <name evidence="1" type="ORF">Glove_168g266</name>
</gene>
<dbReference type="EMBL" id="PQFF01000158">
    <property type="protein sequence ID" value="RHZ78113.1"/>
    <property type="molecule type" value="Genomic_DNA"/>
</dbReference>
<dbReference type="OrthoDB" id="2492702at2759"/>
<dbReference type="Proteomes" id="UP000266861">
    <property type="component" value="Unassembled WGS sequence"/>
</dbReference>
<sequence>MKFKFLDKLSQDFLELLNDKEEYNVVFEKKYLTDFKASWLKTHFSLVYKTIGNFRWNDLMMQHFILPDRSPRIILTKQENCVDSTQDPPESVNETFSTVINFEHTAMISSWIGNLPQSYSLTYEFQLILHESKDGFSFWDICDRQSNTIVVEETDPLAWDKKNTW</sequence>
<dbReference type="AlphaFoldDB" id="A0A397IZ08"/>
<organism evidence="1 2">
    <name type="scientific">Diversispora epigaea</name>
    <dbReference type="NCBI Taxonomy" id="1348612"/>
    <lineage>
        <taxon>Eukaryota</taxon>
        <taxon>Fungi</taxon>
        <taxon>Fungi incertae sedis</taxon>
        <taxon>Mucoromycota</taxon>
        <taxon>Glomeromycotina</taxon>
        <taxon>Glomeromycetes</taxon>
        <taxon>Diversisporales</taxon>
        <taxon>Diversisporaceae</taxon>
        <taxon>Diversispora</taxon>
    </lineage>
</organism>
<evidence type="ECO:0000313" key="2">
    <source>
        <dbReference type="Proteomes" id="UP000266861"/>
    </source>
</evidence>
<proteinExistence type="predicted"/>
<name>A0A397IZ08_9GLOM</name>
<reference evidence="1 2" key="1">
    <citation type="submission" date="2018-08" db="EMBL/GenBank/DDBJ databases">
        <title>Genome and evolution of the arbuscular mycorrhizal fungus Diversispora epigaea (formerly Glomus versiforme) and its bacterial endosymbionts.</title>
        <authorList>
            <person name="Sun X."/>
            <person name="Fei Z."/>
            <person name="Harrison M."/>
        </authorList>
    </citation>
    <scope>NUCLEOTIDE SEQUENCE [LARGE SCALE GENOMIC DNA]</scope>
    <source>
        <strain evidence="1 2">IT104</strain>
    </source>
</reference>
<keyword evidence="2" id="KW-1185">Reference proteome</keyword>
<accession>A0A397IZ08</accession>
<protein>
    <submittedName>
        <fullName evidence="1">Uncharacterized protein</fullName>
    </submittedName>
</protein>
<comment type="caution">
    <text evidence="1">The sequence shown here is derived from an EMBL/GenBank/DDBJ whole genome shotgun (WGS) entry which is preliminary data.</text>
</comment>